<dbReference type="PROSITE" id="PS00775">
    <property type="entry name" value="GLYCOSYL_HYDROL_F3"/>
    <property type="match status" value="1"/>
</dbReference>
<dbReference type="InterPro" id="IPR002772">
    <property type="entry name" value="Glyco_hydro_3_C"/>
</dbReference>
<protein>
    <recommendedName>
        <fullName evidence="5">Exo-alpha-(1-&gt;6)-L-arabinopyranosidase</fullName>
    </recommendedName>
</protein>
<dbReference type="SUPFAM" id="SSF52279">
    <property type="entry name" value="Beta-D-glucan exohydrolase, C-terminal domain"/>
    <property type="match status" value="1"/>
</dbReference>
<evidence type="ECO:0000256" key="5">
    <source>
        <dbReference type="ARBA" id="ARBA00074219"/>
    </source>
</evidence>
<evidence type="ECO:0000256" key="4">
    <source>
        <dbReference type="ARBA" id="ARBA00058905"/>
    </source>
</evidence>
<comment type="similarity">
    <text evidence="1 6">Belongs to the glycosyl hydrolase 3 family.</text>
</comment>
<evidence type="ECO:0000313" key="8">
    <source>
        <dbReference type="EMBL" id="RFT43273.1"/>
    </source>
</evidence>
<sequence>MTIDQIPDLVSQLTLEEKASLCSGGDAWHLQSIERLGIDGYMVTDGPHGLRKVNSAGIIDLYNSVPATCFPTAAGLASTWDTELVGEVGVALGEETRSESVAMLLGPGINMKRSPLCGRNFEYFAEDPVVAGELASALVRGIQSQGVGTSLKHFAANNQETDRLRVSAEVDERTLREIYLPAFEKVVKTAKPWTIMCSYNAINGTYSSQNHWLLTEVLRDEWGYDGLVVSDWGAVVDRVKGVLAGLDLEMPGDAPRNDARIAEAVRSGELDESVLDTTVTRVLTLLAKAGPAMDNPGSYDVDAHHALARRAAAGAAVLLKNDDQVLPLTSGEQVAVIGKFARTPRYQGAGSSKVNPTRLDTALDSLREAWGADLPFAPGFNLAGDADPDLVAEAVEAARGRTAVLFLGLPDIAESEGYDRTHTDMPANQIELLRAVREVAAHTVVVLSNGSSIGVAEWDDQADAILECWLGGQASGSGVADVLTGAVNPSGHLAETIALRLSDVPAQLNFPGELQHVHYGEGRYIGYRGLDATEREVAYPFGHGLSYTTFEYSTLGVEARPISESTNQDDPVVTLTFTVTNTGDRAGAAVPQVYVGFPDSTVDRCVRELRAFRRIELAPGQSEQVSIELTRRDLSYWDVILHDWAVEPGRVVVEVGASSRDLPLNAKVDIEAPRVLHPLRRDSTVAEWMEQDEEFAAKVRSAAKKVGFSADMEDDPTTASFLLTMPVYKVLQLAPVMSPEELDEMLGE</sequence>
<keyword evidence="6" id="KW-0326">Glycosidase</keyword>
<dbReference type="InterPro" id="IPR019800">
    <property type="entry name" value="Glyco_hydro_3_AS"/>
</dbReference>
<dbReference type="SUPFAM" id="SSF51445">
    <property type="entry name" value="(Trans)glycosidases"/>
    <property type="match status" value="1"/>
</dbReference>
<evidence type="ECO:0000256" key="3">
    <source>
        <dbReference type="ARBA" id="ARBA00023277"/>
    </source>
</evidence>
<dbReference type="EMBL" id="NOWI01000008">
    <property type="protein sequence ID" value="RFT43273.1"/>
    <property type="molecule type" value="Genomic_DNA"/>
</dbReference>
<proteinExistence type="inferred from homology"/>
<dbReference type="InterPro" id="IPR001764">
    <property type="entry name" value="Glyco_hydro_3_N"/>
</dbReference>
<dbReference type="Pfam" id="PF14310">
    <property type="entry name" value="Fn3-like"/>
    <property type="match status" value="1"/>
</dbReference>
<keyword evidence="2 6" id="KW-0378">Hydrolase</keyword>
<dbReference type="InterPro" id="IPR036881">
    <property type="entry name" value="Glyco_hydro_3_C_sf"/>
</dbReference>
<gene>
    <name evidence="8" type="ORF">CHT91_09580</name>
</gene>
<dbReference type="GO" id="GO:0005975">
    <property type="term" value="P:carbohydrate metabolic process"/>
    <property type="evidence" value="ECO:0007669"/>
    <property type="project" value="InterPro"/>
</dbReference>
<dbReference type="FunFam" id="2.60.40.10:FF:000495">
    <property type="entry name" value="Periplasmic beta-glucosidase"/>
    <property type="match status" value="1"/>
</dbReference>
<dbReference type="Gene3D" id="2.60.40.10">
    <property type="entry name" value="Immunoglobulins"/>
    <property type="match status" value="1"/>
</dbReference>
<dbReference type="InterPro" id="IPR036962">
    <property type="entry name" value="Glyco_hydro_3_N_sf"/>
</dbReference>
<dbReference type="Pfam" id="PF01915">
    <property type="entry name" value="Glyco_hydro_3_C"/>
    <property type="match status" value="1"/>
</dbReference>
<evidence type="ECO:0000313" key="9">
    <source>
        <dbReference type="Proteomes" id="UP000259211"/>
    </source>
</evidence>
<dbReference type="Gene3D" id="3.40.50.1700">
    <property type="entry name" value="Glycoside hydrolase family 3 C-terminal domain"/>
    <property type="match status" value="1"/>
</dbReference>
<evidence type="ECO:0000256" key="1">
    <source>
        <dbReference type="ARBA" id="ARBA00005336"/>
    </source>
</evidence>
<evidence type="ECO:0000259" key="7">
    <source>
        <dbReference type="SMART" id="SM01217"/>
    </source>
</evidence>
<organism evidence="8 9">
    <name type="scientific">Cutibacterium avidum</name>
    <dbReference type="NCBI Taxonomy" id="33010"/>
    <lineage>
        <taxon>Bacteria</taxon>
        <taxon>Bacillati</taxon>
        <taxon>Actinomycetota</taxon>
        <taxon>Actinomycetes</taxon>
        <taxon>Propionibacteriales</taxon>
        <taxon>Propionibacteriaceae</taxon>
        <taxon>Cutibacterium</taxon>
    </lineage>
</organism>
<dbReference type="InterPro" id="IPR026891">
    <property type="entry name" value="Fn3-like"/>
</dbReference>
<dbReference type="Proteomes" id="UP000259211">
    <property type="component" value="Unassembled WGS sequence"/>
</dbReference>
<keyword evidence="3" id="KW-0119">Carbohydrate metabolism</keyword>
<reference evidence="8 9" key="1">
    <citation type="submission" date="2017-07" db="EMBL/GenBank/DDBJ databases">
        <authorList>
            <person name="Sun Z.S."/>
            <person name="Albrecht U."/>
            <person name="Echele G."/>
            <person name="Lee C.C."/>
        </authorList>
    </citation>
    <scope>NUCLEOTIDE SEQUENCE [LARGE SCALE GENOMIC DNA]</scope>
    <source>
        <strain evidence="8 9">P16-029</strain>
    </source>
</reference>
<dbReference type="InterPro" id="IPR017853">
    <property type="entry name" value="GH"/>
</dbReference>
<dbReference type="InterPro" id="IPR050288">
    <property type="entry name" value="Cellulose_deg_GH3"/>
</dbReference>
<dbReference type="PANTHER" id="PTHR42715:SF10">
    <property type="entry name" value="BETA-GLUCOSIDASE"/>
    <property type="match status" value="1"/>
</dbReference>
<dbReference type="PRINTS" id="PR00133">
    <property type="entry name" value="GLHYDRLASE3"/>
</dbReference>
<comment type="caution">
    <text evidence="8">The sequence shown here is derived from an EMBL/GenBank/DDBJ whole genome shotgun (WGS) entry which is preliminary data.</text>
</comment>
<name>A0A3E2DE73_9ACTN</name>
<dbReference type="Gene3D" id="3.20.20.300">
    <property type="entry name" value="Glycoside hydrolase, family 3, N-terminal domain"/>
    <property type="match status" value="1"/>
</dbReference>
<evidence type="ECO:0000256" key="2">
    <source>
        <dbReference type="ARBA" id="ARBA00022801"/>
    </source>
</evidence>
<accession>A0A3E2DE73</accession>
<dbReference type="PANTHER" id="PTHR42715">
    <property type="entry name" value="BETA-GLUCOSIDASE"/>
    <property type="match status" value="1"/>
</dbReference>
<feature type="domain" description="Fibronectin type III-like" evidence="7">
    <location>
        <begin position="589"/>
        <end position="659"/>
    </location>
</feature>
<dbReference type="InterPro" id="IPR013783">
    <property type="entry name" value="Ig-like_fold"/>
</dbReference>
<comment type="function">
    <text evidence="4">Catalyzes the hydrolysis of a non-reducing terminal alpha-L-arabinopyranosidic linkage in ginsenoside Rb2 (alpha-L-arabinopyranosyl-(1-&gt;6)-alpha-D-glucopyranosyl) to release alpha-D-glucopyranosyl (Rd). It is not able to hydrolyze alpha-L-arabinofuranosyl-(1-&gt;6)-alpha-D-glucopyranosyl (Rc).</text>
</comment>
<dbReference type="GO" id="GO:0008422">
    <property type="term" value="F:beta-glucosidase activity"/>
    <property type="evidence" value="ECO:0007669"/>
    <property type="project" value="UniProtKB-ARBA"/>
</dbReference>
<dbReference type="SMART" id="SM01217">
    <property type="entry name" value="Fn3_like"/>
    <property type="match status" value="1"/>
</dbReference>
<dbReference type="Pfam" id="PF00933">
    <property type="entry name" value="Glyco_hydro_3"/>
    <property type="match status" value="1"/>
</dbReference>
<evidence type="ECO:0000256" key="6">
    <source>
        <dbReference type="RuleBase" id="RU361161"/>
    </source>
</evidence>
<dbReference type="AlphaFoldDB" id="A0A3E2DE73"/>